<sequence>MSTYGYEDCVSGTFYGFTKTEFNPGDTLNLQWGAIDDGETPLNITLGRAGGYVVDPIIVGAQFTETSALYQLVVNETANCTLEEYSWAIPKDFNTTNPEYQIGLFNASVLLGADGNALFGWQAWSPYFYVRSASTTSTADATGTATSTATGTALGTASETSTTALSSASITASASSSSDPESQKSNINTVGIGVGVGVGVAAIAAILLGAYYLSRRRRKSQIPPQNLETIQRRPLVELPATEKRPPAYELQG</sequence>
<feature type="region of interest" description="Disordered" evidence="5">
    <location>
        <begin position="139"/>
        <end position="158"/>
    </location>
</feature>
<evidence type="ECO:0000256" key="6">
    <source>
        <dbReference type="SAM" id="Phobius"/>
    </source>
</evidence>
<dbReference type="OMA" id="FENCEAG"/>
<evidence type="ECO:0000256" key="2">
    <source>
        <dbReference type="ARBA" id="ARBA00022692"/>
    </source>
</evidence>
<feature type="transmembrane region" description="Helical" evidence="6">
    <location>
        <begin position="190"/>
        <end position="213"/>
    </location>
</feature>
<dbReference type="STRING" id="767769.A0A1L9UGT8"/>
<dbReference type="GO" id="GO:0071944">
    <property type="term" value="C:cell periphery"/>
    <property type="evidence" value="ECO:0007669"/>
    <property type="project" value="UniProtKB-ARBA"/>
</dbReference>
<dbReference type="Proteomes" id="UP000184499">
    <property type="component" value="Unassembled WGS sequence"/>
</dbReference>
<dbReference type="InterPro" id="IPR051694">
    <property type="entry name" value="Immunoregulatory_rcpt-like"/>
</dbReference>
<evidence type="ECO:0000256" key="1">
    <source>
        <dbReference type="ARBA" id="ARBA00004167"/>
    </source>
</evidence>
<evidence type="ECO:0000256" key="3">
    <source>
        <dbReference type="ARBA" id="ARBA00022989"/>
    </source>
</evidence>
<evidence type="ECO:0000313" key="7">
    <source>
        <dbReference type="EMBL" id="OJJ70886.1"/>
    </source>
</evidence>
<dbReference type="VEuPathDB" id="FungiDB:ASPBRDRAFT_43756"/>
<evidence type="ECO:0000256" key="5">
    <source>
        <dbReference type="SAM" id="MobiDB-lite"/>
    </source>
</evidence>
<feature type="compositionally biased region" description="Basic and acidic residues" evidence="5">
    <location>
        <begin position="233"/>
        <end position="246"/>
    </location>
</feature>
<dbReference type="GO" id="GO:0016020">
    <property type="term" value="C:membrane"/>
    <property type="evidence" value="ECO:0007669"/>
    <property type="project" value="UniProtKB-SubCell"/>
</dbReference>
<accession>A0A1L9UGT8</accession>
<proteinExistence type="predicted"/>
<gene>
    <name evidence="7" type="ORF">ASPBRDRAFT_43756</name>
</gene>
<feature type="region of interest" description="Disordered" evidence="5">
    <location>
        <begin position="233"/>
        <end position="252"/>
    </location>
</feature>
<dbReference type="GeneID" id="93577541"/>
<dbReference type="OrthoDB" id="4356293at2759"/>
<dbReference type="PANTHER" id="PTHR15549">
    <property type="entry name" value="PAIRED IMMUNOGLOBULIN-LIKE TYPE 2 RECEPTOR"/>
    <property type="match status" value="1"/>
</dbReference>
<dbReference type="EMBL" id="KV878685">
    <property type="protein sequence ID" value="OJJ70886.1"/>
    <property type="molecule type" value="Genomic_DNA"/>
</dbReference>
<protein>
    <submittedName>
        <fullName evidence="7">Uncharacterized protein</fullName>
    </submittedName>
</protein>
<organism evidence="7 8">
    <name type="scientific">Aspergillus brasiliensis (strain CBS 101740 / IMI 381727 / IBT 21946)</name>
    <dbReference type="NCBI Taxonomy" id="767769"/>
    <lineage>
        <taxon>Eukaryota</taxon>
        <taxon>Fungi</taxon>
        <taxon>Dikarya</taxon>
        <taxon>Ascomycota</taxon>
        <taxon>Pezizomycotina</taxon>
        <taxon>Eurotiomycetes</taxon>
        <taxon>Eurotiomycetidae</taxon>
        <taxon>Eurotiales</taxon>
        <taxon>Aspergillaceae</taxon>
        <taxon>Aspergillus</taxon>
        <taxon>Aspergillus subgen. Circumdati</taxon>
    </lineage>
</organism>
<dbReference type="AlphaFoldDB" id="A0A1L9UGT8"/>
<dbReference type="RefSeq" id="XP_067478134.1">
    <property type="nucleotide sequence ID" value="XM_067625053.1"/>
</dbReference>
<keyword evidence="4 6" id="KW-0472">Membrane</keyword>
<evidence type="ECO:0000256" key="4">
    <source>
        <dbReference type="ARBA" id="ARBA00023136"/>
    </source>
</evidence>
<keyword evidence="3 6" id="KW-1133">Transmembrane helix</keyword>
<name>A0A1L9UGT8_ASPBC</name>
<keyword evidence="8" id="KW-1185">Reference proteome</keyword>
<comment type="subcellular location">
    <subcellularLocation>
        <location evidence="1">Membrane</location>
        <topology evidence="1">Single-pass membrane protein</topology>
    </subcellularLocation>
</comment>
<reference evidence="8" key="1">
    <citation type="journal article" date="2017" name="Genome Biol.">
        <title>Comparative genomics reveals high biological diversity and specific adaptations in the industrially and medically important fungal genus Aspergillus.</title>
        <authorList>
            <person name="de Vries R.P."/>
            <person name="Riley R."/>
            <person name="Wiebenga A."/>
            <person name="Aguilar-Osorio G."/>
            <person name="Amillis S."/>
            <person name="Uchima C.A."/>
            <person name="Anderluh G."/>
            <person name="Asadollahi M."/>
            <person name="Askin M."/>
            <person name="Barry K."/>
            <person name="Battaglia E."/>
            <person name="Bayram O."/>
            <person name="Benocci T."/>
            <person name="Braus-Stromeyer S.A."/>
            <person name="Caldana C."/>
            <person name="Canovas D."/>
            <person name="Cerqueira G.C."/>
            <person name="Chen F."/>
            <person name="Chen W."/>
            <person name="Choi C."/>
            <person name="Clum A."/>
            <person name="Dos Santos R.A."/>
            <person name="Damasio A.R."/>
            <person name="Diallinas G."/>
            <person name="Emri T."/>
            <person name="Fekete E."/>
            <person name="Flipphi M."/>
            <person name="Freyberg S."/>
            <person name="Gallo A."/>
            <person name="Gournas C."/>
            <person name="Habgood R."/>
            <person name="Hainaut M."/>
            <person name="Harispe M.L."/>
            <person name="Henrissat B."/>
            <person name="Hilden K.S."/>
            <person name="Hope R."/>
            <person name="Hossain A."/>
            <person name="Karabika E."/>
            <person name="Karaffa L."/>
            <person name="Karanyi Z."/>
            <person name="Krasevec N."/>
            <person name="Kuo A."/>
            <person name="Kusch H."/>
            <person name="LaButti K."/>
            <person name="Lagendijk E.L."/>
            <person name="Lapidus A."/>
            <person name="Levasseur A."/>
            <person name="Lindquist E."/>
            <person name="Lipzen A."/>
            <person name="Logrieco A.F."/>
            <person name="MacCabe A."/>
            <person name="Maekelae M.R."/>
            <person name="Malavazi I."/>
            <person name="Melin P."/>
            <person name="Meyer V."/>
            <person name="Mielnichuk N."/>
            <person name="Miskei M."/>
            <person name="Molnar A.P."/>
            <person name="Mule G."/>
            <person name="Ngan C.Y."/>
            <person name="Orejas M."/>
            <person name="Orosz E."/>
            <person name="Ouedraogo J.P."/>
            <person name="Overkamp K.M."/>
            <person name="Park H.-S."/>
            <person name="Perrone G."/>
            <person name="Piumi F."/>
            <person name="Punt P.J."/>
            <person name="Ram A.F."/>
            <person name="Ramon A."/>
            <person name="Rauscher S."/>
            <person name="Record E."/>
            <person name="Riano-Pachon D.M."/>
            <person name="Robert V."/>
            <person name="Roehrig J."/>
            <person name="Ruller R."/>
            <person name="Salamov A."/>
            <person name="Salih N.S."/>
            <person name="Samson R.A."/>
            <person name="Sandor E."/>
            <person name="Sanguinetti M."/>
            <person name="Schuetze T."/>
            <person name="Sepcic K."/>
            <person name="Shelest E."/>
            <person name="Sherlock G."/>
            <person name="Sophianopoulou V."/>
            <person name="Squina F.M."/>
            <person name="Sun H."/>
            <person name="Susca A."/>
            <person name="Todd R.B."/>
            <person name="Tsang A."/>
            <person name="Unkles S.E."/>
            <person name="van de Wiele N."/>
            <person name="van Rossen-Uffink D."/>
            <person name="Oliveira J.V."/>
            <person name="Vesth T.C."/>
            <person name="Visser J."/>
            <person name="Yu J.-H."/>
            <person name="Zhou M."/>
            <person name="Andersen M.R."/>
            <person name="Archer D.B."/>
            <person name="Baker S.E."/>
            <person name="Benoit I."/>
            <person name="Brakhage A.A."/>
            <person name="Braus G.H."/>
            <person name="Fischer R."/>
            <person name="Frisvad J.C."/>
            <person name="Goldman G.H."/>
            <person name="Houbraken J."/>
            <person name="Oakley B."/>
            <person name="Pocsi I."/>
            <person name="Scazzocchio C."/>
            <person name="Seiboth B."/>
            <person name="vanKuyk P.A."/>
            <person name="Wortman J."/>
            <person name="Dyer P.S."/>
            <person name="Grigoriev I.V."/>
        </authorList>
    </citation>
    <scope>NUCLEOTIDE SEQUENCE [LARGE SCALE GENOMIC DNA]</scope>
    <source>
        <strain evidence="8">CBS 101740 / IMI 381727 / IBT 21946</strain>
    </source>
</reference>
<evidence type="ECO:0000313" key="8">
    <source>
        <dbReference type="Proteomes" id="UP000184499"/>
    </source>
</evidence>
<keyword evidence="2 6" id="KW-0812">Transmembrane</keyword>